<dbReference type="AlphaFoldDB" id="A0A0E9RHN8"/>
<evidence type="ECO:0000313" key="1">
    <source>
        <dbReference type="EMBL" id="JAH28287.1"/>
    </source>
</evidence>
<dbReference type="EMBL" id="GBXM01080290">
    <property type="protein sequence ID" value="JAH28287.1"/>
    <property type="molecule type" value="Transcribed_RNA"/>
</dbReference>
<name>A0A0E9RHN8_ANGAN</name>
<organism evidence="1">
    <name type="scientific">Anguilla anguilla</name>
    <name type="common">European freshwater eel</name>
    <name type="synonym">Muraena anguilla</name>
    <dbReference type="NCBI Taxonomy" id="7936"/>
    <lineage>
        <taxon>Eukaryota</taxon>
        <taxon>Metazoa</taxon>
        <taxon>Chordata</taxon>
        <taxon>Craniata</taxon>
        <taxon>Vertebrata</taxon>
        <taxon>Euteleostomi</taxon>
        <taxon>Actinopterygii</taxon>
        <taxon>Neopterygii</taxon>
        <taxon>Teleostei</taxon>
        <taxon>Anguilliformes</taxon>
        <taxon>Anguillidae</taxon>
        <taxon>Anguilla</taxon>
    </lineage>
</organism>
<protein>
    <submittedName>
        <fullName evidence="1">Uncharacterized protein</fullName>
    </submittedName>
</protein>
<accession>A0A0E9RHN8</accession>
<proteinExistence type="predicted"/>
<reference evidence="1" key="1">
    <citation type="submission" date="2014-11" db="EMBL/GenBank/DDBJ databases">
        <authorList>
            <person name="Amaro Gonzalez C."/>
        </authorList>
    </citation>
    <scope>NUCLEOTIDE SEQUENCE</scope>
</reference>
<sequence>MNVCERTLKRKETGHRHQSLMELEYTSIYAL</sequence>
<reference evidence="1" key="2">
    <citation type="journal article" date="2015" name="Fish Shellfish Immunol.">
        <title>Early steps in the European eel (Anguilla anguilla)-Vibrio vulnificus interaction in the gills: Role of the RtxA13 toxin.</title>
        <authorList>
            <person name="Callol A."/>
            <person name="Pajuelo D."/>
            <person name="Ebbesson L."/>
            <person name="Teles M."/>
            <person name="MacKenzie S."/>
            <person name="Amaro C."/>
        </authorList>
    </citation>
    <scope>NUCLEOTIDE SEQUENCE</scope>
</reference>